<sequence>MCNILENVVIGSQGPSQGNVGCWLLLSQSVADCGWW</sequence>
<gene>
    <name evidence="1" type="ORF">SLEP1_g49398</name>
</gene>
<dbReference type="Proteomes" id="UP001054252">
    <property type="component" value="Unassembled WGS sequence"/>
</dbReference>
<reference evidence="1 2" key="1">
    <citation type="journal article" date="2021" name="Commun. Biol.">
        <title>The genome of Shorea leprosula (Dipterocarpaceae) highlights the ecological relevance of drought in aseasonal tropical rainforests.</title>
        <authorList>
            <person name="Ng K.K.S."/>
            <person name="Kobayashi M.J."/>
            <person name="Fawcett J.A."/>
            <person name="Hatakeyama M."/>
            <person name="Paape T."/>
            <person name="Ng C.H."/>
            <person name="Ang C.C."/>
            <person name="Tnah L.H."/>
            <person name="Lee C.T."/>
            <person name="Nishiyama T."/>
            <person name="Sese J."/>
            <person name="O'Brien M.J."/>
            <person name="Copetti D."/>
            <person name="Mohd Noor M.I."/>
            <person name="Ong R.C."/>
            <person name="Putra M."/>
            <person name="Sireger I.Z."/>
            <person name="Indrioko S."/>
            <person name="Kosugi Y."/>
            <person name="Izuno A."/>
            <person name="Isagi Y."/>
            <person name="Lee S.L."/>
            <person name="Shimizu K.K."/>
        </authorList>
    </citation>
    <scope>NUCLEOTIDE SEQUENCE [LARGE SCALE GENOMIC DNA]</scope>
    <source>
        <strain evidence="1">214</strain>
    </source>
</reference>
<evidence type="ECO:0000313" key="1">
    <source>
        <dbReference type="EMBL" id="GKV41931.1"/>
    </source>
</evidence>
<keyword evidence="2" id="KW-1185">Reference proteome</keyword>
<comment type="caution">
    <text evidence="1">The sequence shown here is derived from an EMBL/GenBank/DDBJ whole genome shotgun (WGS) entry which is preliminary data.</text>
</comment>
<organism evidence="1 2">
    <name type="scientific">Rubroshorea leprosula</name>
    <dbReference type="NCBI Taxonomy" id="152421"/>
    <lineage>
        <taxon>Eukaryota</taxon>
        <taxon>Viridiplantae</taxon>
        <taxon>Streptophyta</taxon>
        <taxon>Embryophyta</taxon>
        <taxon>Tracheophyta</taxon>
        <taxon>Spermatophyta</taxon>
        <taxon>Magnoliopsida</taxon>
        <taxon>eudicotyledons</taxon>
        <taxon>Gunneridae</taxon>
        <taxon>Pentapetalae</taxon>
        <taxon>rosids</taxon>
        <taxon>malvids</taxon>
        <taxon>Malvales</taxon>
        <taxon>Dipterocarpaceae</taxon>
        <taxon>Rubroshorea</taxon>
    </lineage>
</organism>
<dbReference type="AlphaFoldDB" id="A0AAV5LWP2"/>
<protein>
    <submittedName>
        <fullName evidence="1">Uncharacterized protein</fullName>
    </submittedName>
</protein>
<proteinExistence type="predicted"/>
<evidence type="ECO:0000313" key="2">
    <source>
        <dbReference type="Proteomes" id="UP001054252"/>
    </source>
</evidence>
<dbReference type="EMBL" id="BPVZ01000154">
    <property type="protein sequence ID" value="GKV41931.1"/>
    <property type="molecule type" value="Genomic_DNA"/>
</dbReference>
<accession>A0AAV5LWP2</accession>
<name>A0AAV5LWP2_9ROSI</name>